<dbReference type="PROSITE" id="PS50943">
    <property type="entry name" value="HTH_CROC1"/>
    <property type="match status" value="1"/>
</dbReference>
<dbReference type="SMART" id="SM00530">
    <property type="entry name" value="HTH_XRE"/>
    <property type="match status" value="1"/>
</dbReference>
<keyword evidence="3" id="KW-1185">Reference proteome</keyword>
<proteinExistence type="predicted"/>
<accession>A0ABR6WF66</accession>
<dbReference type="InterPro" id="IPR010982">
    <property type="entry name" value="Lambda_DNA-bd_dom_sf"/>
</dbReference>
<protein>
    <submittedName>
        <fullName evidence="2">DNA-binding XRE family transcriptional regulator</fullName>
    </submittedName>
</protein>
<evidence type="ECO:0000313" key="3">
    <source>
        <dbReference type="Proteomes" id="UP000700732"/>
    </source>
</evidence>
<dbReference type="SUPFAM" id="SSF47413">
    <property type="entry name" value="lambda repressor-like DNA-binding domains"/>
    <property type="match status" value="1"/>
</dbReference>
<name>A0ABR6WF66_9BACT</name>
<dbReference type="InterPro" id="IPR001387">
    <property type="entry name" value="Cro/C1-type_HTH"/>
</dbReference>
<sequence length="165" mass="19004">MRTPRVLKILNVSGHKILSLWANGEVRQNDYSKELDSWRQPEMTFYNQLADPSVFGQVIAQDGQFTWPKVQVETDMGRGPKWTPIQFDNFQTYDEGKLIEVRREMQLAKLLFDARKASNLTQYEVAKRSGLTRQTISKIERAEIQIQSDTLITIVTAMGRKLVVA</sequence>
<dbReference type="Pfam" id="PF01381">
    <property type="entry name" value="HTH_3"/>
    <property type="match status" value="1"/>
</dbReference>
<keyword evidence="2" id="KW-0238">DNA-binding</keyword>
<dbReference type="EMBL" id="VFIA01000090">
    <property type="protein sequence ID" value="MBC3795195.1"/>
    <property type="molecule type" value="Genomic_DNA"/>
</dbReference>
<comment type="caution">
    <text evidence="2">The sequence shown here is derived from an EMBL/GenBank/DDBJ whole genome shotgun (WGS) entry which is preliminary data.</text>
</comment>
<gene>
    <name evidence="2" type="ORF">FH603_5730</name>
</gene>
<reference evidence="2 3" key="1">
    <citation type="submission" date="2019-06" db="EMBL/GenBank/DDBJ databases">
        <title>Spirosoma utsteinense sp. nov. isolated from Antarctic ice-free soils.</title>
        <authorList>
            <person name="Tahon G."/>
        </authorList>
    </citation>
    <scope>NUCLEOTIDE SEQUENCE [LARGE SCALE GENOMIC DNA]</scope>
    <source>
        <strain evidence="2 3">LMG 31447</strain>
    </source>
</reference>
<dbReference type="Proteomes" id="UP000700732">
    <property type="component" value="Unassembled WGS sequence"/>
</dbReference>
<organism evidence="2 3">
    <name type="scientific">Spirosoma utsteinense</name>
    <dbReference type="NCBI Taxonomy" id="2585773"/>
    <lineage>
        <taxon>Bacteria</taxon>
        <taxon>Pseudomonadati</taxon>
        <taxon>Bacteroidota</taxon>
        <taxon>Cytophagia</taxon>
        <taxon>Cytophagales</taxon>
        <taxon>Cytophagaceae</taxon>
        <taxon>Spirosoma</taxon>
    </lineage>
</organism>
<evidence type="ECO:0000259" key="1">
    <source>
        <dbReference type="PROSITE" id="PS50943"/>
    </source>
</evidence>
<feature type="domain" description="HTH cro/C1-type" evidence="1">
    <location>
        <begin position="114"/>
        <end position="165"/>
    </location>
</feature>
<dbReference type="RefSeq" id="WP_186742399.1">
    <property type="nucleotide sequence ID" value="NZ_VFIA01000090.1"/>
</dbReference>
<evidence type="ECO:0000313" key="2">
    <source>
        <dbReference type="EMBL" id="MBC3795195.1"/>
    </source>
</evidence>
<dbReference type="CDD" id="cd00093">
    <property type="entry name" value="HTH_XRE"/>
    <property type="match status" value="1"/>
</dbReference>
<dbReference type="GO" id="GO:0003677">
    <property type="term" value="F:DNA binding"/>
    <property type="evidence" value="ECO:0007669"/>
    <property type="project" value="UniProtKB-KW"/>
</dbReference>
<dbReference type="Gene3D" id="1.10.260.40">
    <property type="entry name" value="lambda repressor-like DNA-binding domains"/>
    <property type="match status" value="1"/>
</dbReference>